<accession>A0A078M0M6</accession>
<keyword evidence="3" id="KW-1185">Reference proteome</keyword>
<dbReference type="PROSITE" id="PS50965">
    <property type="entry name" value="NERD"/>
    <property type="match status" value="1"/>
</dbReference>
<evidence type="ECO:0000313" key="3">
    <source>
        <dbReference type="Proteomes" id="UP000044136"/>
    </source>
</evidence>
<feature type="domain" description="NERD" evidence="1">
    <location>
        <begin position="37"/>
        <end position="145"/>
    </location>
</feature>
<dbReference type="EMBL" id="CCSE01000001">
    <property type="protein sequence ID" value="CDZ99730.1"/>
    <property type="molecule type" value="Genomic_DNA"/>
</dbReference>
<evidence type="ECO:0000313" key="2">
    <source>
        <dbReference type="EMBL" id="CDZ99730.1"/>
    </source>
</evidence>
<protein>
    <submittedName>
        <fullName evidence="2">Nuclease-related domain protein</fullName>
    </submittedName>
</protein>
<name>A0A078M0M6_9STAP</name>
<proteinExistence type="predicted"/>
<dbReference type="InterPro" id="IPR011528">
    <property type="entry name" value="NERD"/>
</dbReference>
<gene>
    <name evidence="2" type="ORF">BN1048_00625</name>
</gene>
<evidence type="ECO:0000259" key="1">
    <source>
        <dbReference type="PROSITE" id="PS50965"/>
    </source>
</evidence>
<dbReference type="AlphaFoldDB" id="A0A078M0M6"/>
<reference evidence="2 3" key="1">
    <citation type="submission" date="2014-07" db="EMBL/GenBank/DDBJ databases">
        <authorList>
            <person name="Urmite Genomes Urmite Genomes"/>
        </authorList>
    </citation>
    <scope>NUCLEOTIDE SEQUENCE [LARGE SCALE GENOMIC DNA]</scope>
    <source>
        <strain evidence="2 3">13MG44_air</strain>
    </source>
</reference>
<dbReference type="HOGENOM" id="CLU_073334_0_0_9"/>
<dbReference type="Proteomes" id="UP000044136">
    <property type="component" value="Unassembled WGS sequence"/>
</dbReference>
<organism evidence="2 3">
    <name type="scientific">Jeotgalicoccus saudimassiliensis</name>
    <dbReference type="NCBI Taxonomy" id="1461582"/>
    <lineage>
        <taxon>Bacteria</taxon>
        <taxon>Bacillati</taxon>
        <taxon>Bacillota</taxon>
        <taxon>Bacilli</taxon>
        <taxon>Bacillales</taxon>
        <taxon>Staphylococcaceae</taxon>
        <taxon>Jeotgalicoccus</taxon>
    </lineage>
</organism>
<sequence>MFLNTRSKPMDLQFYETLEKRCELSKVESGRLHTYRNGFTGECLYDQLFDEAGHEDVLIYRDLYLQTERSVTQYDALIINDDGIVVNEIKNYTGEYRIEGGEWFRNDRQISENPAAQLSRATGKLIRIRNSVNAGFNISGRLIFVSDDFYLQTDDDSIWRKLVVRMDLKRYMRSFRGGHVGNKAQYIARLISERIVENPYFEADVDAERLQKGFYCGACGSFSLQKSRFHLVCSSCGSKESNETHLLRALADYQCLFYGKPMPSRSFMEFIGYRLSRRIVQRVLLEHCDVDKKGNQTTYSLKYRNFEEKTVKLQRSYKYKDYLTK</sequence>
<dbReference type="Pfam" id="PF08378">
    <property type="entry name" value="NERD"/>
    <property type="match status" value="1"/>
</dbReference>
<dbReference type="STRING" id="1461582.BN1048_00625"/>
<dbReference type="eggNOG" id="ENOG502Z8AV">
    <property type="taxonomic scope" value="Bacteria"/>
</dbReference>